<gene>
    <name evidence="1" type="ORF">ACFQ47_01505</name>
</gene>
<keyword evidence="2" id="KW-1185">Reference proteome</keyword>
<comment type="caution">
    <text evidence="1">The sequence shown here is derived from an EMBL/GenBank/DDBJ whole genome shotgun (WGS) entry which is preliminary data.</text>
</comment>
<evidence type="ECO:0000313" key="2">
    <source>
        <dbReference type="Proteomes" id="UP001597192"/>
    </source>
</evidence>
<dbReference type="InterPro" id="IPR029052">
    <property type="entry name" value="Metallo-depent_PP-like"/>
</dbReference>
<name>A0ABW4CNM4_9LACO</name>
<organism evidence="1 2">
    <name type="scientific">Lacticaseibacillus yichunensis</name>
    <dbReference type="NCBI Taxonomy" id="2486015"/>
    <lineage>
        <taxon>Bacteria</taxon>
        <taxon>Bacillati</taxon>
        <taxon>Bacillota</taxon>
        <taxon>Bacilli</taxon>
        <taxon>Lactobacillales</taxon>
        <taxon>Lactobacillaceae</taxon>
        <taxon>Lacticaseibacillus</taxon>
    </lineage>
</organism>
<dbReference type="RefSeq" id="WP_125697228.1">
    <property type="nucleotide sequence ID" value="NZ_JBHTOG010000004.1"/>
</dbReference>
<evidence type="ECO:0000313" key="1">
    <source>
        <dbReference type="EMBL" id="MFD1431385.1"/>
    </source>
</evidence>
<protein>
    <submittedName>
        <fullName evidence="1">Metallophosphoesterase family protein</fullName>
    </submittedName>
</protein>
<proteinExistence type="predicted"/>
<dbReference type="EMBL" id="JBHTOG010000004">
    <property type="protein sequence ID" value="MFD1431385.1"/>
    <property type="molecule type" value="Genomic_DNA"/>
</dbReference>
<sequence length="249" mass="28492">MLNEDVTPIRVTNIKAGRHNLVIPLFDLHFGITTLEMLRPRLNDLIEIIGRGYKHVVIELGGDLLHSDFMATTQTVKGTQLDHADTVKAWSEAKQFIGAIIQACLQNAAHVSIRAIGGNHDFDMQWAFVDGLSDRYPQVSVYNTIEYRQAFRLDHVGIMMAHGDTALRKLPMLFATEHSDIWANSTWREVHYGHFHHEVVDDDSGVILRQMGTPKPSDNYEKKNGYTMSHKSWKVFEYDESRLRVTYDV</sequence>
<accession>A0ABW4CNM4</accession>
<dbReference type="SUPFAM" id="SSF56300">
    <property type="entry name" value="Metallo-dependent phosphatases"/>
    <property type="match status" value="1"/>
</dbReference>
<dbReference type="Proteomes" id="UP001597192">
    <property type="component" value="Unassembled WGS sequence"/>
</dbReference>
<reference evidence="2" key="1">
    <citation type="journal article" date="2019" name="Int. J. Syst. Evol. Microbiol.">
        <title>The Global Catalogue of Microorganisms (GCM) 10K type strain sequencing project: providing services to taxonomists for standard genome sequencing and annotation.</title>
        <authorList>
            <consortium name="The Broad Institute Genomics Platform"/>
            <consortium name="The Broad Institute Genome Sequencing Center for Infectious Disease"/>
            <person name="Wu L."/>
            <person name="Ma J."/>
        </authorList>
    </citation>
    <scope>NUCLEOTIDE SEQUENCE [LARGE SCALE GENOMIC DNA]</scope>
    <source>
        <strain evidence="2">CCM 8947</strain>
    </source>
</reference>